<keyword evidence="2" id="KW-1185">Reference proteome</keyword>
<comment type="caution">
    <text evidence="1">The sequence shown here is derived from an EMBL/GenBank/DDBJ whole genome shotgun (WGS) entry which is preliminary data.</text>
</comment>
<sequence length="316" mass="35108">MKGMKYVSLVAVALLLAGCSKPVLDWRNADLSNGKIFEGGANEPFDGLVTGVPHNQIEQHLGPIRRILQNLDTNQPTKMTMLLGNLDYICDVDVEDGLVGSSFTCRYPRSEVVAYEGHRTNGGLDGETVFHTRKGNPGVLLTMKDGKVNGPIKIYYADNPEQLSYEATAVNSALEGEARSYYPSGKVKVKSIFKGSAPEGLWEAYWEENGAISERILYSAGKIESASYYLQDGKEYMQESEMRELHRSIFASDDFVLTPKQAVLLEEAEQRTGAIRPVGPSIRDARYQEEQERIRADKIARGLDPNCWVCDGSDKR</sequence>
<gene>
    <name evidence="1" type="ORF">VA603_06230</name>
</gene>
<dbReference type="SUPFAM" id="SSF82185">
    <property type="entry name" value="Histone H3 K4-specific methyltransferase SET7/9 N-terminal domain"/>
    <property type="match status" value="1"/>
</dbReference>
<name>A0ABU5V1B6_9GAMM</name>
<evidence type="ECO:0008006" key="3">
    <source>
        <dbReference type="Google" id="ProtNLM"/>
    </source>
</evidence>
<reference evidence="1 2" key="1">
    <citation type="submission" date="2023-12" db="EMBL/GenBank/DDBJ databases">
        <title>Stenotrophomonas guangdongensis sp. nov., isolated from wilted pepper plants (Capsicum annuum).</title>
        <authorList>
            <person name="Qiu M."/>
            <person name="Li Y."/>
            <person name="Liu Q."/>
            <person name="Zhang X."/>
            <person name="Huang Y."/>
            <person name="Guo R."/>
            <person name="Hu M."/>
            <person name="Zhou J."/>
            <person name="Zhou X."/>
        </authorList>
    </citation>
    <scope>NUCLEOTIDE SEQUENCE [LARGE SCALE GENOMIC DNA]</scope>
    <source>
        <strain evidence="1 2">MH1</strain>
    </source>
</reference>
<proteinExistence type="predicted"/>
<evidence type="ECO:0000313" key="1">
    <source>
        <dbReference type="EMBL" id="MEA5667132.1"/>
    </source>
</evidence>
<organism evidence="1 2">
    <name type="scientific">Stenotrophomonas capsici</name>
    <dbReference type="NCBI Taxonomy" id="3110230"/>
    <lineage>
        <taxon>Bacteria</taxon>
        <taxon>Pseudomonadati</taxon>
        <taxon>Pseudomonadota</taxon>
        <taxon>Gammaproteobacteria</taxon>
        <taxon>Lysobacterales</taxon>
        <taxon>Lysobacteraceae</taxon>
        <taxon>Stenotrophomonas</taxon>
    </lineage>
</organism>
<accession>A0ABU5V1B6</accession>
<dbReference type="PROSITE" id="PS51257">
    <property type="entry name" value="PROKAR_LIPOPROTEIN"/>
    <property type="match status" value="1"/>
</dbReference>
<dbReference type="RefSeq" id="WP_323438268.1">
    <property type="nucleotide sequence ID" value="NZ_JAYFUH010000072.1"/>
</dbReference>
<protein>
    <recommendedName>
        <fullName evidence="3">Lipoprotein</fullName>
    </recommendedName>
</protein>
<evidence type="ECO:0000313" key="2">
    <source>
        <dbReference type="Proteomes" id="UP001301653"/>
    </source>
</evidence>
<dbReference type="Proteomes" id="UP001301653">
    <property type="component" value="Unassembled WGS sequence"/>
</dbReference>
<dbReference type="EMBL" id="JAYFUH010000072">
    <property type="protein sequence ID" value="MEA5667132.1"/>
    <property type="molecule type" value="Genomic_DNA"/>
</dbReference>
<dbReference type="Gene3D" id="2.20.110.10">
    <property type="entry name" value="Histone H3 K4-specific methyltransferase SET7/9 N-terminal domain"/>
    <property type="match status" value="1"/>
</dbReference>